<keyword evidence="3" id="KW-1185">Reference proteome</keyword>
<evidence type="ECO:0000256" key="1">
    <source>
        <dbReference type="SAM" id="SignalP"/>
    </source>
</evidence>
<protein>
    <recommendedName>
        <fullName evidence="4">Glycosyltransferase family 31 protein</fullName>
    </recommendedName>
</protein>
<evidence type="ECO:0000313" key="2">
    <source>
        <dbReference type="EMBL" id="KAK5089574.1"/>
    </source>
</evidence>
<dbReference type="EMBL" id="JAVRRG010000075">
    <property type="protein sequence ID" value="KAK5089574.1"/>
    <property type="molecule type" value="Genomic_DNA"/>
</dbReference>
<sequence length="496" mass="56053">MPFRPTQLAAAAVFTCLLLWYTLSTGSKPDPAPASVQPPYAKPDPSEELPFYQIPANSHFRGHNGILNLTNPQIQMAKVHIAVSQSDIQSLPLMQPLDIQLPASTEITITDELTDPNVEHPEAARTTVNIPRIHHTQPDASEFIFGVATTYERLEDSLDTFAHWLGGTNARLIGNMQPSLDSDAEGRIMKKASDLKLSLGVVDSRYEFLDRYFALLKVLHESRQPSTRWYVFIDDDTFFLDMSKLLTTFAKYDPAESWYIGALTEDFQQMATWGYMAYGGGGIFLSAPLVEQLLPHWDQCFARRNTGDKMLAQCIYQHTTTKFTWEQNLHQVDLHGDQSGFYEALRPQPLSLHHWKSAAFRSTIDMYNLSKVASVCGNSCILQKFKFKNNWVLTNGFSLVKYSNADMKHRNLETDVSMELTWHFRYGGASSAHFEYSLGPIRGSDGGKKISFHLESAITESDGRVRQLYVKRHKTDPEVQPYGAVEAIVEIEWSLA</sequence>
<dbReference type="InterPro" id="IPR006740">
    <property type="entry name" value="DUF604"/>
</dbReference>
<dbReference type="Proteomes" id="UP001345013">
    <property type="component" value="Unassembled WGS sequence"/>
</dbReference>
<comment type="caution">
    <text evidence="2">The sequence shown here is derived from an EMBL/GenBank/DDBJ whole genome shotgun (WGS) entry which is preliminary data.</text>
</comment>
<accession>A0ABR0K750</accession>
<proteinExistence type="predicted"/>
<dbReference type="PANTHER" id="PTHR10811">
    <property type="entry name" value="FRINGE-RELATED"/>
    <property type="match status" value="1"/>
</dbReference>
<reference evidence="2 3" key="1">
    <citation type="submission" date="2023-08" db="EMBL/GenBank/DDBJ databases">
        <title>Black Yeasts Isolated from many extreme environments.</title>
        <authorList>
            <person name="Coleine C."/>
            <person name="Stajich J.E."/>
            <person name="Selbmann L."/>
        </authorList>
    </citation>
    <scope>NUCLEOTIDE SEQUENCE [LARGE SCALE GENOMIC DNA]</scope>
    <source>
        <strain evidence="2 3">CCFEE 5885</strain>
    </source>
</reference>
<dbReference type="Pfam" id="PF04646">
    <property type="entry name" value="DUF604"/>
    <property type="match status" value="1"/>
</dbReference>
<evidence type="ECO:0008006" key="4">
    <source>
        <dbReference type="Google" id="ProtNLM"/>
    </source>
</evidence>
<name>A0ABR0K750_9EURO</name>
<evidence type="ECO:0000313" key="3">
    <source>
        <dbReference type="Proteomes" id="UP001345013"/>
    </source>
</evidence>
<feature type="chain" id="PRO_5046970743" description="Glycosyltransferase family 31 protein" evidence="1">
    <location>
        <begin position="27"/>
        <end position="496"/>
    </location>
</feature>
<organism evidence="2 3">
    <name type="scientific">Lithohypha guttulata</name>
    <dbReference type="NCBI Taxonomy" id="1690604"/>
    <lineage>
        <taxon>Eukaryota</taxon>
        <taxon>Fungi</taxon>
        <taxon>Dikarya</taxon>
        <taxon>Ascomycota</taxon>
        <taxon>Pezizomycotina</taxon>
        <taxon>Eurotiomycetes</taxon>
        <taxon>Chaetothyriomycetidae</taxon>
        <taxon>Chaetothyriales</taxon>
        <taxon>Trichomeriaceae</taxon>
        <taxon>Lithohypha</taxon>
    </lineage>
</organism>
<gene>
    <name evidence="2" type="ORF">LTR24_006129</name>
</gene>
<dbReference type="Gene3D" id="3.90.550.50">
    <property type="match status" value="1"/>
</dbReference>
<keyword evidence="1" id="KW-0732">Signal</keyword>
<feature type="signal peptide" evidence="1">
    <location>
        <begin position="1"/>
        <end position="26"/>
    </location>
</feature>